<dbReference type="InterPro" id="IPR052171">
    <property type="entry name" value="NHEJ_LigD"/>
</dbReference>
<evidence type="ECO:0000313" key="2">
    <source>
        <dbReference type="EMBL" id="SEL62087.1"/>
    </source>
</evidence>
<reference evidence="3" key="1">
    <citation type="submission" date="2016-10" db="EMBL/GenBank/DDBJ databases">
        <authorList>
            <person name="Varghese N."/>
            <person name="Submissions S."/>
        </authorList>
    </citation>
    <scope>NUCLEOTIDE SEQUENCE [LARGE SCALE GENOMIC DNA]</scope>
    <source>
        <strain evidence="3">DSM 16471</strain>
    </source>
</reference>
<dbReference type="PANTHER" id="PTHR42705">
    <property type="entry name" value="BIFUNCTIONAL NON-HOMOLOGOUS END JOINING PROTEIN LIGD"/>
    <property type="match status" value="1"/>
</dbReference>
<dbReference type="PANTHER" id="PTHR42705:SF2">
    <property type="entry name" value="BIFUNCTIONAL NON-HOMOLOGOUS END JOINING PROTEIN LIGD"/>
    <property type="match status" value="1"/>
</dbReference>
<dbReference type="RefSeq" id="WP_091624151.1">
    <property type="nucleotide sequence ID" value="NZ_FNZN01000004.1"/>
</dbReference>
<accession>A0A1H7RRP5</accession>
<feature type="domain" description="DNA ligase D polymerase" evidence="1">
    <location>
        <begin position="21"/>
        <end position="274"/>
    </location>
</feature>
<sequence>MIFSDKIAYSDKILFPKSGITKGKLIAYYEAIAADMLPYLKDRPLTLHRFPDGIEKKGFFQKNASDYFPDWIKTIEVKKQGGWVNHVICDCKETLIYLVGQGTISFHITLSRTDKLDYPDKLIFDLDPPNGSFCDVTKSAQILRSLLESELGLTSFPMLTGSSGIHLVVPLDRSDNFDSVRAFAKNIAHYTAKVYPEKFTAEIRKEKRKGRLFVDYLRNSYAQTAICPFSARAFENAPVAVPIGWDELQNGIKSAQAFTIDTISNRLKYKSNPWEDLFRNPYSLDGAISKLENLSEKKLV</sequence>
<dbReference type="Gene3D" id="3.90.920.10">
    <property type="entry name" value="DNA primase, PRIM domain"/>
    <property type="match status" value="1"/>
</dbReference>
<organism evidence="2 3">
    <name type="scientific">Maribacter orientalis</name>
    <dbReference type="NCBI Taxonomy" id="228957"/>
    <lineage>
        <taxon>Bacteria</taxon>
        <taxon>Pseudomonadati</taxon>
        <taxon>Bacteroidota</taxon>
        <taxon>Flavobacteriia</taxon>
        <taxon>Flavobacteriales</taxon>
        <taxon>Flavobacteriaceae</taxon>
        <taxon>Maribacter</taxon>
    </lineage>
</organism>
<protein>
    <submittedName>
        <fullName evidence="2">Bifunctional non-homologous end joining protein LigD</fullName>
    </submittedName>
</protein>
<dbReference type="STRING" id="228957.SAMN04488008_104355"/>
<dbReference type="Proteomes" id="UP000198990">
    <property type="component" value="Unassembled WGS sequence"/>
</dbReference>
<dbReference type="InterPro" id="IPR014145">
    <property type="entry name" value="LigD_pol_dom"/>
</dbReference>
<gene>
    <name evidence="2" type="ORF">SAMN04488008_104355</name>
</gene>
<name>A0A1H7RRP5_9FLAO</name>
<evidence type="ECO:0000313" key="3">
    <source>
        <dbReference type="Proteomes" id="UP000198990"/>
    </source>
</evidence>
<dbReference type="NCBIfam" id="TIGR02778">
    <property type="entry name" value="ligD_pol"/>
    <property type="match status" value="1"/>
</dbReference>
<dbReference type="CDD" id="cd04861">
    <property type="entry name" value="LigD_Pol_like"/>
    <property type="match status" value="1"/>
</dbReference>
<proteinExistence type="predicted"/>
<dbReference type="AlphaFoldDB" id="A0A1H7RRP5"/>
<dbReference type="Pfam" id="PF21686">
    <property type="entry name" value="LigD_Prim-Pol"/>
    <property type="match status" value="1"/>
</dbReference>
<dbReference type="OrthoDB" id="9802472at2"/>
<evidence type="ECO:0000259" key="1">
    <source>
        <dbReference type="Pfam" id="PF21686"/>
    </source>
</evidence>
<dbReference type="EMBL" id="FNZN01000004">
    <property type="protein sequence ID" value="SEL62087.1"/>
    <property type="molecule type" value="Genomic_DNA"/>
</dbReference>
<keyword evidence="3" id="KW-1185">Reference proteome</keyword>